<evidence type="ECO:0000313" key="4">
    <source>
        <dbReference type="EMBL" id="KHK62411.1"/>
    </source>
</evidence>
<reference evidence="5" key="1">
    <citation type="submission" date="2015-03" db="EMBL/GenBank/DDBJ databases">
        <title>Pseudomonas frederiksbergensis hydrocarbon degrader.</title>
        <authorList>
            <person name="Brown L.M."/>
            <person name="Ruiz O.N."/>
            <person name="Mueller S."/>
            <person name="Gunasekera T.S."/>
        </authorList>
    </citation>
    <scope>NUCLEOTIDE SEQUENCE [LARGE SCALE GENOMIC DNA]</scope>
    <source>
        <strain evidence="5">SI8</strain>
    </source>
</reference>
<dbReference type="GO" id="GO:0016747">
    <property type="term" value="F:acyltransferase activity, transferring groups other than amino-acyl groups"/>
    <property type="evidence" value="ECO:0007669"/>
    <property type="project" value="InterPro"/>
</dbReference>
<gene>
    <name evidence="4" type="ORF">JZ00_22925</name>
</gene>
<dbReference type="Proteomes" id="UP000030949">
    <property type="component" value="Unassembled WGS sequence"/>
</dbReference>
<sequence length="177" mass="19703">MNAAQLRRVHAESFAHYRQGLIDLLLDAVGYGASVGFMADLDAVQARAYFDEVQTSLNQGHLLLWVVVKDEQVQASVQLALCQKPNGRNRAEVQKLLVRGEARRRGLGQQLMSALELGARQHKRGLLYLDTEAGSEAEAFYRAMGYTRVGELPDYCQSPDGTYTPTAIYYKILGQPQ</sequence>
<comment type="caution">
    <text evidence="4">The sequence shown here is derived from an EMBL/GenBank/DDBJ whole genome shotgun (WGS) entry which is preliminary data.</text>
</comment>
<protein>
    <submittedName>
        <fullName evidence="4">Acetyltransferase</fullName>
    </submittedName>
</protein>
<dbReference type="PROSITE" id="PS51186">
    <property type="entry name" value="GNAT"/>
    <property type="match status" value="1"/>
</dbReference>
<dbReference type="Pfam" id="PF13508">
    <property type="entry name" value="Acetyltransf_7"/>
    <property type="match status" value="1"/>
</dbReference>
<dbReference type="SUPFAM" id="SSF55729">
    <property type="entry name" value="Acyl-CoA N-acyltransferases (Nat)"/>
    <property type="match status" value="1"/>
</dbReference>
<dbReference type="AlphaFoldDB" id="A0A0B1YZF6"/>
<dbReference type="InterPro" id="IPR050832">
    <property type="entry name" value="Bact_Acetyltransf"/>
</dbReference>
<dbReference type="InterPro" id="IPR016181">
    <property type="entry name" value="Acyl_CoA_acyltransferase"/>
</dbReference>
<dbReference type="PANTHER" id="PTHR43877">
    <property type="entry name" value="AMINOALKYLPHOSPHONATE N-ACETYLTRANSFERASE-RELATED-RELATED"/>
    <property type="match status" value="1"/>
</dbReference>
<evidence type="ECO:0000313" key="5">
    <source>
        <dbReference type="Proteomes" id="UP000030949"/>
    </source>
</evidence>
<dbReference type="Gene3D" id="3.40.630.30">
    <property type="match status" value="1"/>
</dbReference>
<dbReference type="CDD" id="cd04301">
    <property type="entry name" value="NAT_SF"/>
    <property type="match status" value="1"/>
</dbReference>
<accession>A0A0B1YZF6</accession>
<feature type="domain" description="N-acetyltransferase" evidence="3">
    <location>
        <begin position="4"/>
        <end position="175"/>
    </location>
</feature>
<dbReference type="RefSeq" id="WP_039593491.1">
    <property type="nucleotide sequence ID" value="NZ_CP142104.1"/>
</dbReference>
<dbReference type="OrthoDB" id="3389160at2"/>
<evidence type="ECO:0000259" key="3">
    <source>
        <dbReference type="PROSITE" id="PS51186"/>
    </source>
</evidence>
<evidence type="ECO:0000256" key="1">
    <source>
        <dbReference type="ARBA" id="ARBA00022679"/>
    </source>
</evidence>
<dbReference type="EMBL" id="JQGJ01000018">
    <property type="protein sequence ID" value="KHK62411.1"/>
    <property type="molecule type" value="Genomic_DNA"/>
</dbReference>
<evidence type="ECO:0000256" key="2">
    <source>
        <dbReference type="ARBA" id="ARBA00023315"/>
    </source>
</evidence>
<name>A0A0B1YZF6_9PSED</name>
<keyword evidence="1 4" id="KW-0808">Transferase</keyword>
<proteinExistence type="predicted"/>
<organism evidence="4 5">
    <name type="scientific">Pseudomonas frederiksbergensis</name>
    <dbReference type="NCBI Taxonomy" id="104087"/>
    <lineage>
        <taxon>Bacteria</taxon>
        <taxon>Pseudomonadati</taxon>
        <taxon>Pseudomonadota</taxon>
        <taxon>Gammaproteobacteria</taxon>
        <taxon>Pseudomonadales</taxon>
        <taxon>Pseudomonadaceae</taxon>
        <taxon>Pseudomonas</taxon>
    </lineage>
</organism>
<dbReference type="InterPro" id="IPR000182">
    <property type="entry name" value="GNAT_dom"/>
</dbReference>
<keyword evidence="2" id="KW-0012">Acyltransferase</keyword>